<dbReference type="SMART" id="SM00091">
    <property type="entry name" value="PAS"/>
    <property type="match status" value="1"/>
</dbReference>
<evidence type="ECO:0000256" key="12">
    <source>
        <dbReference type="ARBA" id="ARBA00022989"/>
    </source>
</evidence>
<dbReference type="PANTHER" id="PTHR45339">
    <property type="entry name" value="HYBRID SIGNAL TRANSDUCTION HISTIDINE KINASE J"/>
    <property type="match status" value="1"/>
</dbReference>
<dbReference type="Pfam" id="PF02518">
    <property type="entry name" value="HATPase_c"/>
    <property type="match status" value="1"/>
</dbReference>
<dbReference type="SMART" id="SM00448">
    <property type="entry name" value="REC"/>
    <property type="match status" value="1"/>
</dbReference>
<dbReference type="Gene3D" id="3.30.450.20">
    <property type="entry name" value="PAS domain"/>
    <property type="match status" value="1"/>
</dbReference>
<keyword evidence="5" id="KW-1003">Cell membrane</keyword>
<evidence type="ECO:0000259" key="22">
    <source>
        <dbReference type="PROSITE" id="PS50110"/>
    </source>
</evidence>
<dbReference type="AlphaFoldDB" id="A0A2W4R166"/>
<dbReference type="Pfam" id="PF00072">
    <property type="entry name" value="Response_reg"/>
    <property type="match status" value="1"/>
</dbReference>
<comment type="subunit">
    <text evidence="16">At low DSF concentrations, interacts with RpfF.</text>
</comment>
<evidence type="ECO:0000256" key="6">
    <source>
        <dbReference type="ARBA" id="ARBA00022553"/>
    </source>
</evidence>
<dbReference type="Gene3D" id="3.30.565.10">
    <property type="entry name" value="Histidine kinase-like ATPase, C-terminal domain"/>
    <property type="match status" value="1"/>
</dbReference>
<dbReference type="PROSITE" id="PS50109">
    <property type="entry name" value="HIS_KIN"/>
    <property type="match status" value="1"/>
</dbReference>
<evidence type="ECO:0000259" key="21">
    <source>
        <dbReference type="PROSITE" id="PS50109"/>
    </source>
</evidence>
<dbReference type="PANTHER" id="PTHR45339:SF1">
    <property type="entry name" value="HYBRID SIGNAL TRANSDUCTION HISTIDINE KINASE J"/>
    <property type="match status" value="1"/>
</dbReference>
<evidence type="ECO:0000313" key="26">
    <source>
        <dbReference type="EMBL" id="PZN78035.1"/>
    </source>
</evidence>
<evidence type="ECO:0000256" key="20">
    <source>
        <dbReference type="SAM" id="MobiDB-lite"/>
    </source>
</evidence>
<dbReference type="FunFam" id="3.30.565.10:FF:000010">
    <property type="entry name" value="Sensor histidine kinase RcsC"/>
    <property type="match status" value="1"/>
</dbReference>
<dbReference type="Pfam" id="PF01627">
    <property type="entry name" value="Hpt"/>
    <property type="match status" value="1"/>
</dbReference>
<evidence type="ECO:0000256" key="11">
    <source>
        <dbReference type="ARBA" id="ARBA00022840"/>
    </source>
</evidence>
<evidence type="ECO:0000256" key="15">
    <source>
        <dbReference type="ARBA" id="ARBA00023293"/>
    </source>
</evidence>
<evidence type="ECO:0000256" key="13">
    <source>
        <dbReference type="ARBA" id="ARBA00023012"/>
    </source>
</evidence>
<evidence type="ECO:0000313" key="27">
    <source>
        <dbReference type="Proteomes" id="UP000249396"/>
    </source>
</evidence>
<evidence type="ECO:0000256" key="16">
    <source>
        <dbReference type="ARBA" id="ARBA00064003"/>
    </source>
</evidence>
<dbReference type="GO" id="GO:0000155">
    <property type="term" value="F:phosphorelay sensor kinase activity"/>
    <property type="evidence" value="ECO:0007669"/>
    <property type="project" value="InterPro"/>
</dbReference>
<dbReference type="InterPro" id="IPR001789">
    <property type="entry name" value="Sig_transdc_resp-reg_receiver"/>
</dbReference>
<evidence type="ECO:0000256" key="9">
    <source>
        <dbReference type="ARBA" id="ARBA00022741"/>
    </source>
</evidence>
<dbReference type="GO" id="GO:0004383">
    <property type="term" value="F:guanylate cyclase activity"/>
    <property type="evidence" value="ECO:0007669"/>
    <property type="project" value="UniProtKB-EC"/>
</dbReference>
<evidence type="ECO:0000259" key="25">
    <source>
        <dbReference type="PROSITE" id="PS50894"/>
    </source>
</evidence>
<dbReference type="SUPFAM" id="SSF55785">
    <property type="entry name" value="PYP-like sensor domain (PAS domain)"/>
    <property type="match status" value="1"/>
</dbReference>
<feature type="modified residue" description="4-aspartylphosphate" evidence="19">
    <location>
        <position position="651"/>
    </location>
</feature>
<keyword evidence="13" id="KW-0902">Two-component regulatory system</keyword>
<dbReference type="InterPro" id="IPR011006">
    <property type="entry name" value="CheY-like_superfamily"/>
</dbReference>
<feature type="domain" description="Histidine kinase" evidence="21">
    <location>
        <begin position="339"/>
        <end position="560"/>
    </location>
</feature>
<dbReference type="InterPro" id="IPR003594">
    <property type="entry name" value="HATPase_dom"/>
</dbReference>
<dbReference type="InterPro" id="IPR001610">
    <property type="entry name" value="PAC"/>
</dbReference>
<evidence type="ECO:0000256" key="3">
    <source>
        <dbReference type="ARBA" id="ARBA00012202"/>
    </source>
</evidence>
<feature type="region of interest" description="Disordered" evidence="20">
    <location>
        <begin position="572"/>
        <end position="594"/>
    </location>
</feature>
<evidence type="ECO:0000256" key="4">
    <source>
        <dbReference type="ARBA" id="ARBA00012438"/>
    </source>
</evidence>
<sequence>MHPPLNMLPDEQGIGLPPSKFNQAFPFHLAFSKDHLIVQVGPSLLRVCPDLGPGVDIRERFSLISPKINMEFSALSVELDEAMLWEHKKTRMQFRGQLVTTGSIPIIVCLWSPWLAEYSDLGRHGLLPNDFAIHDASLNLLQTIQSQKIALQDERDLAGKLSEQRTGLLEANAELSRQFGLLWDELVRLQQQEEELFKIALFANNTDNAVVITDGMGRVEWVNEAFTHITGYSQEDMQGKTPGSILQGEKSDPEVVQTIRKHFREGVGFGAEIINYSKSGQEYWVQFEVQPIRDEDAKITNWMAIERDISAQKKSELALLEAKQAAEAANQAKSEFLATMSHEIRSPMNAVLGTLSLLQDSPLNVEQEVWVKSAYTAADTLLNLIEDILDFSKIEADKLTLLNQDFDLKSLIDEVIQIFQIRVETKGLSLSLDIDHSVPLTLRGDPFRLRQILVNLVGNAIKFTDQGGVSISVCQQEQLETQSLLRFNVKDSGIGIPDHAQATLFNKFVQVETGTLRRYGGTGLGLAISKRLAALMGGDIGFSSQIGKGSNFWFTIKLQTVADSLPHSNISHAPETNPSLFRQAECSGKPGRNQDRRNKLAKILVVEDGEINRLVVTAMLNKAGYQVDVALDGAKAVAAAQSEDYDLILMDVRMPEMDGYEAATAIRNFSGSRARVPILALTANALPEDRQACLAAGMNDFIAKPVRKEHLLASVANWLRKSGNITSNVAMTSTAETDSDVVVLDEEVWESLASQTDSQTMKEIMDIFFVDTQDRVKKVVQAISVKDYQTIGFEAHSIKSTARTLGAFRLANVCRNIEDASDNGNLTAVMRFSQTLQQAFEETRTAFNRRELDKA</sequence>
<evidence type="ECO:0000256" key="10">
    <source>
        <dbReference type="ARBA" id="ARBA00022777"/>
    </source>
</evidence>
<dbReference type="GO" id="GO:0005524">
    <property type="term" value="F:ATP binding"/>
    <property type="evidence" value="ECO:0007669"/>
    <property type="project" value="UniProtKB-KW"/>
</dbReference>
<keyword evidence="10" id="KW-0418">Kinase</keyword>
<accession>A0A2W4R166</accession>
<dbReference type="InterPro" id="IPR036890">
    <property type="entry name" value="HATPase_C_sf"/>
</dbReference>
<dbReference type="GO" id="GO:0005886">
    <property type="term" value="C:plasma membrane"/>
    <property type="evidence" value="ECO:0007669"/>
    <property type="project" value="UniProtKB-SubCell"/>
</dbReference>
<dbReference type="InterPro" id="IPR008207">
    <property type="entry name" value="Sig_transdc_His_kin_Hpt_dom"/>
</dbReference>
<evidence type="ECO:0000259" key="24">
    <source>
        <dbReference type="PROSITE" id="PS50113"/>
    </source>
</evidence>
<dbReference type="PROSITE" id="PS50113">
    <property type="entry name" value="PAC"/>
    <property type="match status" value="1"/>
</dbReference>
<keyword evidence="15" id="KW-0141">cGMP biosynthesis</keyword>
<dbReference type="Pfam" id="PF07701">
    <property type="entry name" value="HNOBA"/>
    <property type="match status" value="1"/>
</dbReference>
<dbReference type="InterPro" id="IPR000014">
    <property type="entry name" value="PAS"/>
</dbReference>
<reference evidence="26 27" key="1">
    <citation type="journal article" date="2018" name="Aquat. Microb. Ecol.">
        <title>Gammaproteobacterial methanotrophs dominate.</title>
        <authorList>
            <person name="Rissanen A.J."/>
            <person name="Saarenheimo J."/>
            <person name="Tiirola M."/>
            <person name="Peura S."/>
            <person name="Aalto S.L."/>
            <person name="Karvinen A."/>
            <person name="Nykanen H."/>
        </authorList>
    </citation>
    <scope>NUCLEOTIDE SEQUENCE [LARGE SCALE GENOMIC DNA]</scope>
    <source>
        <strain evidence="26">AMbin10</strain>
    </source>
</reference>
<evidence type="ECO:0000256" key="5">
    <source>
        <dbReference type="ARBA" id="ARBA00022475"/>
    </source>
</evidence>
<evidence type="ECO:0000256" key="19">
    <source>
        <dbReference type="PROSITE-ProRule" id="PRU00169"/>
    </source>
</evidence>
<dbReference type="SMART" id="SM00388">
    <property type="entry name" value="HisKA"/>
    <property type="match status" value="1"/>
</dbReference>
<dbReference type="InterPro" id="IPR036097">
    <property type="entry name" value="HisK_dim/P_sf"/>
</dbReference>
<dbReference type="Gene3D" id="3.30.450.260">
    <property type="entry name" value="Haem NO binding associated domain"/>
    <property type="match status" value="1"/>
</dbReference>
<dbReference type="Gene3D" id="1.10.287.130">
    <property type="match status" value="1"/>
</dbReference>
<dbReference type="PROSITE" id="PS50112">
    <property type="entry name" value="PAS"/>
    <property type="match status" value="1"/>
</dbReference>
<dbReference type="SMART" id="SM00387">
    <property type="entry name" value="HATPase_c"/>
    <property type="match status" value="1"/>
</dbReference>
<dbReference type="SUPFAM" id="SSF47226">
    <property type="entry name" value="Histidine-containing phosphotransfer domain, HPT domain"/>
    <property type="match status" value="1"/>
</dbReference>
<evidence type="ECO:0000256" key="2">
    <source>
        <dbReference type="ARBA" id="ARBA00004651"/>
    </source>
</evidence>
<dbReference type="SUPFAM" id="SSF55874">
    <property type="entry name" value="ATPase domain of HSP90 chaperone/DNA topoisomerase II/histidine kinase"/>
    <property type="match status" value="1"/>
</dbReference>
<dbReference type="InterPro" id="IPR003661">
    <property type="entry name" value="HisK_dim/P_dom"/>
</dbReference>
<dbReference type="EC" id="2.7.13.3" evidence="4"/>
<dbReference type="SMART" id="SM00086">
    <property type="entry name" value="PAC"/>
    <property type="match status" value="1"/>
</dbReference>
<dbReference type="PROSITE" id="PS50110">
    <property type="entry name" value="RESPONSE_REGULATORY"/>
    <property type="match status" value="1"/>
</dbReference>
<feature type="domain" description="Response regulatory" evidence="22">
    <location>
        <begin position="602"/>
        <end position="719"/>
    </location>
</feature>
<evidence type="ECO:0000256" key="1">
    <source>
        <dbReference type="ARBA" id="ARBA00000085"/>
    </source>
</evidence>
<comment type="catalytic activity">
    <reaction evidence="1">
        <text>ATP + protein L-histidine = ADP + protein N-phospho-L-histidine.</text>
        <dbReference type="EC" id="2.7.13.3"/>
    </reaction>
</comment>
<keyword evidence="7" id="KW-0808">Transferase</keyword>
<dbReference type="PRINTS" id="PR00344">
    <property type="entry name" value="BCTRLSENSOR"/>
</dbReference>
<comment type="subcellular location">
    <subcellularLocation>
        <location evidence="2">Cell membrane</location>
        <topology evidence="2">Multi-pass membrane protein</topology>
    </subcellularLocation>
</comment>
<dbReference type="SUPFAM" id="SSF52172">
    <property type="entry name" value="CheY-like"/>
    <property type="match status" value="1"/>
</dbReference>
<dbReference type="NCBIfam" id="TIGR00229">
    <property type="entry name" value="sensory_box"/>
    <property type="match status" value="1"/>
</dbReference>
<dbReference type="PROSITE" id="PS50894">
    <property type="entry name" value="HPT"/>
    <property type="match status" value="1"/>
</dbReference>
<dbReference type="InterPro" id="IPR042463">
    <property type="entry name" value="HNOB_dom_associated_sf"/>
</dbReference>
<name>A0A2W4R166_9GAMM</name>
<keyword evidence="8" id="KW-0812">Transmembrane</keyword>
<dbReference type="Pfam" id="PF00512">
    <property type="entry name" value="HisKA"/>
    <property type="match status" value="1"/>
</dbReference>
<dbReference type="CDD" id="cd17546">
    <property type="entry name" value="REC_hyHK_CKI1_RcsC-like"/>
    <property type="match status" value="1"/>
</dbReference>
<feature type="domain" description="PAC" evidence="24">
    <location>
        <begin position="269"/>
        <end position="321"/>
    </location>
</feature>
<dbReference type="Pfam" id="PF13426">
    <property type="entry name" value="PAS_9"/>
    <property type="match status" value="1"/>
</dbReference>
<feature type="domain" description="PAS" evidence="23">
    <location>
        <begin position="193"/>
        <end position="270"/>
    </location>
</feature>
<dbReference type="InterPro" id="IPR000700">
    <property type="entry name" value="PAS-assoc_C"/>
</dbReference>
<dbReference type="EMBL" id="QJPH01000325">
    <property type="protein sequence ID" value="PZN78035.1"/>
    <property type="molecule type" value="Genomic_DNA"/>
</dbReference>
<evidence type="ECO:0000259" key="23">
    <source>
        <dbReference type="PROSITE" id="PS50112"/>
    </source>
</evidence>
<dbReference type="InterPro" id="IPR005467">
    <property type="entry name" value="His_kinase_dom"/>
</dbReference>
<dbReference type="EC" id="4.6.1.2" evidence="3"/>
<feature type="modified residue" description="Phosphohistidine" evidence="18">
    <location>
        <position position="796"/>
    </location>
</feature>
<dbReference type="FunFam" id="1.10.287.130:FF:000002">
    <property type="entry name" value="Two-component osmosensing histidine kinase"/>
    <property type="match status" value="1"/>
</dbReference>
<dbReference type="SUPFAM" id="SSF47384">
    <property type="entry name" value="Homodimeric domain of signal transducing histidine kinase"/>
    <property type="match status" value="1"/>
</dbReference>
<dbReference type="InterPro" id="IPR036641">
    <property type="entry name" value="HPT_dom_sf"/>
</dbReference>
<evidence type="ECO:0000256" key="18">
    <source>
        <dbReference type="PROSITE-ProRule" id="PRU00110"/>
    </source>
</evidence>
<feature type="domain" description="HPt" evidence="25">
    <location>
        <begin position="757"/>
        <end position="847"/>
    </location>
</feature>
<dbReference type="Gene3D" id="1.20.120.160">
    <property type="entry name" value="HPT domain"/>
    <property type="match status" value="1"/>
</dbReference>
<dbReference type="CDD" id="cd16922">
    <property type="entry name" value="HATPase_EvgS-ArcB-TorS-like"/>
    <property type="match status" value="1"/>
</dbReference>
<dbReference type="InterPro" id="IPR035965">
    <property type="entry name" value="PAS-like_dom_sf"/>
</dbReference>
<proteinExistence type="predicted"/>
<keyword evidence="12" id="KW-1133">Transmembrane helix</keyword>
<dbReference type="Proteomes" id="UP000249396">
    <property type="component" value="Unassembled WGS sequence"/>
</dbReference>
<dbReference type="CDD" id="cd00082">
    <property type="entry name" value="HisKA"/>
    <property type="match status" value="1"/>
</dbReference>
<keyword evidence="9" id="KW-0547">Nucleotide-binding</keyword>
<dbReference type="InterPro" id="IPR011645">
    <property type="entry name" value="HNOB_dom_associated"/>
</dbReference>
<evidence type="ECO:0000256" key="17">
    <source>
        <dbReference type="ARBA" id="ARBA00068150"/>
    </source>
</evidence>
<dbReference type="CDD" id="cd00130">
    <property type="entry name" value="PAS"/>
    <property type="match status" value="1"/>
</dbReference>
<dbReference type="Gene3D" id="3.40.50.2300">
    <property type="match status" value="1"/>
</dbReference>
<organism evidence="26 27">
    <name type="scientific">Candidatus Methylumidiphilus alinenensis</name>
    <dbReference type="NCBI Taxonomy" id="2202197"/>
    <lineage>
        <taxon>Bacteria</taxon>
        <taxon>Pseudomonadati</taxon>
        <taxon>Pseudomonadota</taxon>
        <taxon>Gammaproteobacteria</taxon>
        <taxon>Methylococcales</taxon>
        <taxon>Candidatus Methylumidiphilus</taxon>
    </lineage>
</organism>
<keyword evidence="6 19" id="KW-0597">Phosphoprotein</keyword>
<evidence type="ECO:0000256" key="14">
    <source>
        <dbReference type="ARBA" id="ARBA00023136"/>
    </source>
</evidence>
<evidence type="ECO:0000256" key="7">
    <source>
        <dbReference type="ARBA" id="ARBA00022679"/>
    </source>
</evidence>
<evidence type="ECO:0000256" key="8">
    <source>
        <dbReference type="ARBA" id="ARBA00022692"/>
    </source>
</evidence>
<comment type="caution">
    <text evidence="26">The sequence shown here is derived from an EMBL/GenBank/DDBJ whole genome shotgun (WGS) entry which is preliminary data.</text>
</comment>
<gene>
    <name evidence="26" type="ORF">DM484_13460</name>
</gene>
<dbReference type="InterPro" id="IPR004358">
    <property type="entry name" value="Sig_transdc_His_kin-like_C"/>
</dbReference>
<protein>
    <recommendedName>
        <fullName evidence="17">Sensory/regulatory protein RpfC</fullName>
        <ecNumber evidence="4">2.7.13.3</ecNumber>
        <ecNumber evidence="3">4.6.1.2</ecNumber>
    </recommendedName>
</protein>
<keyword evidence="14" id="KW-0472">Membrane</keyword>
<keyword evidence="11" id="KW-0067">ATP-binding</keyword>